<keyword evidence="2" id="KW-1185">Reference proteome</keyword>
<gene>
    <name evidence="1" type="ORF">SAMN05443662_0902</name>
</gene>
<organism evidence="1 2">
    <name type="scientific">Sulfurivirga caldicuralii</name>
    <dbReference type="NCBI Taxonomy" id="364032"/>
    <lineage>
        <taxon>Bacteria</taxon>
        <taxon>Pseudomonadati</taxon>
        <taxon>Pseudomonadota</taxon>
        <taxon>Gammaproteobacteria</taxon>
        <taxon>Thiotrichales</taxon>
        <taxon>Piscirickettsiaceae</taxon>
        <taxon>Sulfurivirga</taxon>
    </lineage>
</organism>
<dbReference type="RefSeq" id="WP_074201190.1">
    <property type="nucleotide sequence ID" value="NZ_FSRE01000002.1"/>
</dbReference>
<sequence>MQVIEIEVKDELKGKVIHLLEALQTNLIEHFTLLDEQHENNLYLEGVEKTLREWNSQENEQAYADL</sequence>
<accession>A0A1N6F3N3</accession>
<dbReference type="AlphaFoldDB" id="A0A1N6F3N3"/>
<reference evidence="1 2" key="1">
    <citation type="submission" date="2016-11" db="EMBL/GenBank/DDBJ databases">
        <authorList>
            <person name="Jaros S."/>
            <person name="Januszkiewicz K."/>
            <person name="Wedrychowicz H."/>
        </authorList>
    </citation>
    <scope>NUCLEOTIDE SEQUENCE [LARGE SCALE GENOMIC DNA]</scope>
    <source>
        <strain evidence="1 2">DSM 17737</strain>
    </source>
</reference>
<name>A0A1N6F3N3_9GAMM</name>
<dbReference type="EMBL" id="FSRE01000002">
    <property type="protein sequence ID" value="SIN89857.1"/>
    <property type="molecule type" value="Genomic_DNA"/>
</dbReference>
<proteinExistence type="predicted"/>
<evidence type="ECO:0000313" key="1">
    <source>
        <dbReference type="EMBL" id="SIN89857.1"/>
    </source>
</evidence>
<dbReference type="STRING" id="364032.SAMN05443662_0902"/>
<evidence type="ECO:0000313" key="2">
    <source>
        <dbReference type="Proteomes" id="UP000198461"/>
    </source>
</evidence>
<dbReference type="Proteomes" id="UP000198461">
    <property type="component" value="Unassembled WGS sequence"/>
</dbReference>
<protein>
    <submittedName>
        <fullName evidence="1">Uncharacterized protein</fullName>
    </submittedName>
</protein>